<dbReference type="EMBL" id="JBHUDG010000002">
    <property type="protein sequence ID" value="MFD1628522.1"/>
    <property type="molecule type" value="Genomic_DNA"/>
</dbReference>
<protein>
    <submittedName>
        <fullName evidence="1">Uncharacterized protein</fullName>
    </submittedName>
</protein>
<reference evidence="2" key="1">
    <citation type="journal article" date="2019" name="Int. J. Syst. Evol. Microbiol.">
        <title>The Global Catalogue of Microorganisms (GCM) 10K type strain sequencing project: providing services to taxonomists for standard genome sequencing and annotation.</title>
        <authorList>
            <consortium name="The Broad Institute Genomics Platform"/>
            <consortium name="The Broad Institute Genome Sequencing Center for Infectious Disease"/>
            <person name="Wu L."/>
            <person name="Ma J."/>
        </authorList>
    </citation>
    <scope>NUCLEOTIDE SEQUENCE [LARGE SCALE GENOMIC DNA]</scope>
    <source>
        <strain evidence="2">CCUG 53762</strain>
    </source>
</reference>
<evidence type="ECO:0000313" key="1">
    <source>
        <dbReference type="EMBL" id="MFD1628522.1"/>
    </source>
</evidence>
<name>A0ABW4I987_9SPHI</name>
<organism evidence="1 2">
    <name type="scientific">Pseudopedobacter beijingensis</name>
    <dbReference type="NCBI Taxonomy" id="1207056"/>
    <lineage>
        <taxon>Bacteria</taxon>
        <taxon>Pseudomonadati</taxon>
        <taxon>Bacteroidota</taxon>
        <taxon>Sphingobacteriia</taxon>
        <taxon>Sphingobacteriales</taxon>
        <taxon>Sphingobacteriaceae</taxon>
        <taxon>Pseudopedobacter</taxon>
    </lineage>
</organism>
<proteinExistence type="predicted"/>
<dbReference type="RefSeq" id="WP_379660908.1">
    <property type="nucleotide sequence ID" value="NZ_JBHUDG010000002.1"/>
</dbReference>
<sequence>MEILQQTFKHHLSVVEDLLQKARGEENPARWLYTNNLRTPFFMLEALCRVYKKIANKELFDKLNTHFKMVEDALGQIDYYDTFAKEINTNNKDSLEIKNYFVAEALKKENILNDILTEKGWLSGERIAKTRKKLAEIPYQEEKEEVADIKNCYLNIIEKLNDFSESGDFKFDDIEDDVHEMRRKLRWLSIYPAAFMGVFQYASRASADIHLEKYMTPKIVNSSFTKLPDLITVDNPILLDKHYFFSLSWIIAEVGRLKDEGLKLEAYKEALTAIRTQEPSTQEIHKYAESNLTLSEIIKEAERAIRPFFEEENLPHLIIG</sequence>
<comment type="caution">
    <text evidence="1">The sequence shown here is derived from an EMBL/GenBank/DDBJ whole genome shotgun (WGS) entry which is preliminary data.</text>
</comment>
<dbReference type="Proteomes" id="UP001597118">
    <property type="component" value="Unassembled WGS sequence"/>
</dbReference>
<accession>A0ABW4I987</accession>
<keyword evidence="2" id="KW-1185">Reference proteome</keyword>
<evidence type="ECO:0000313" key="2">
    <source>
        <dbReference type="Proteomes" id="UP001597118"/>
    </source>
</evidence>
<gene>
    <name evidence="1" type="ORF">ACFSAH_01465</name>
</gene>